<keyword evidence="2" id="KW-1185">Reference proteome</keyword>
<evidence type="ECO:0000313" key="2">
    <source>
        <dbReference type="Proteomes" id="UP000596977"/>
    </source>
</evidence>
<evidence type="ECO:0000313" key="1">
    <source>
        <dbReference type="EMBL" id="GGA62719.1"/>
    </source>
</evidence>
<protein>
    <submittedName>
        <fullName evidence="1">Uncharacterized protein</fullName>
    </submittedName>
</protein>
<dbReference type="Proteomes" id="UP000596977">
    <property type="component" value="Unassembled WGS sequence"/>
</dbReference>
<gene>
    <name evidence="1" type="ORF">GCM10011499_36330</name>
</gene>
<name>A0A916RN60_9HYPH</name>
<accession>A0A916RN60</accession>
<proteinExistence type="predicted"/>
<organism evidence="1 2">
    <name type="scientific">Pelagibacterium lentulum</name>
    <dbReference type="NCBI Taxonomy" id="2029865"/>
    <lineage>
        <taxon>Bacteria</taxon>
        <taxon>Pseudomonadati</taxon>
        <taxon>Pseudomonadota</taxon>
        <taxon>Alphaproteobacteria</taxon>
        <taxon>Hyphomicrobiales</taxon>
        <taxon>Devosiaceae</taxon>
        <taxon>Pelagibacterium</taxon>
    </lineage>
</organism>
<reference evidence="1 2" key="1">
    <citation type="journal article" date="2014" name="Int. J. Syst. Evol. Microbiol.">
        <title>Complete genome sequence of Corynebacterium casei LMG S-19264T (=DSM 44701T), isolated from a smear-ripened cheese.</title>
        <authorList>
            <consortium name="US DOE Joint Genome Institute (JGI-PGF)"/>
            <person name="Walter F."/>
            <person name="Albersmeier A."/>
            <person name="Kalinowski J."/>
            <person name="Ruckert C."/>
        </authorList>
    </citation>
    <scope>NUCLEOTIDE SEQUENCE [LARGE SCALE GENOMIC DNA]</scope>
    <source>
        <strain evidence="1 2">CGMCC 1.15896</strain>
    </source>
</reference>
<dbReference type="EMBL" id="BMKB01000009">
    <property type="protein sequence ID" value="GGA62719.1"/>
    <property type="molecule type" value="Genomic_DNA"/>
</dbReference>
<comment type="caution">
    <text evidence="1">The sequence shown here is derived from an EMBL/GenBank/DDBJ whole genome shotgun (WGS) entry which is preliminary data.</text>
</comment>
<sequence>MPAEIGGGRPGARADSGVRKQLDLLTWPLPRLAFLIGIGAIDRNTYLSEHSIVRVDPTAVSVIGP</sequence>
<dbReference type="AlphaFoldDB" id="A0A916RN60"/>